<dbReference type="PANTHER" id="PTHR10094">
    <property type="entry name" value="STEROL CARRIER PROTEIN 2 SCP-2 FAMILY PROTEIN"/>
    <property type="match status" value="1"/>
</dbReference>
<organism evidence="2 3">
    <name type="scientific">Naganishia liquefaciens</name>
    <dbReference type="NCBI Taxonomy" id="104408"/>
    <lineage>
        <taxon>Eukaryota</taxon>
        <taxon>Fungi</taxon>
        <taxon>Dikarya</taxon>
        <taxon>Basidiomycota</taxon>
        <taxon>Agaricomycotina</taxon>
        <taxon>Tremellomycetes</taxon>
        <taxon>Filobasidiales</taxon>
        <taxon>Filobasidiaceae</taxon>
        <taxon>Naganishia</taxon>
    </lineage>
</organism>
<dbReference type="EMBL" id="BLZA01000028">
    <property type="protein sequence ID" value="GHJ88073.1"/>
    <property type="molecule type" value="Genomic_DNA"/>
</dbReference>
<sequence length="126" mass="13533">MSSIDEQGFKAGKTLSELAESFSSSTAEEKQALVKKTNGIFQLNIKNKEGKEVSWVIDAKEKGEVTKGAAKKADCTISMSDDTFAQLADGKQNAQKLFMTGGLKVKGNIMLATKLDSLLKTAKAKL</sequence>
<dbReference type="FunFam" id="3.30.1050.10:FF:000001">
    <property type="entry name" value="Putative Non-specific lipid-transfer protein"/>
    <property type="match status" value="1"/>
</dbReference>
<dbReference type="AlphaFoldDB" id="A0A8H3YGA0"/>
<evidence type="ECO:0000313" key="3">
    <source>
        <dbReference type="Proteomes" id="UP000620104"/>
    </source>
</evidence>
<dbReference type="Proteomes" id="UP000620104">
    <property type="component" value="Unassembled WGS sequence"/>
</dbReference>
<protein>
    <recommendedName>
        <fullName evidence="1">SCP2 domain-containing protein</fullName>
    </recommendedName>
</protein>
<dbReference type="Pfam" id="PF02036">
    <property type="entry name" value="SCP2"/>
    <property type="match status" value="1"/>
</dbReference>
<dbReference type="PANTHER" id="PTHR10094:SF28">
    <property type="entry name" value="SCP2 DOMAIN-CONTAINING PROTEIN"/>
    <property type="match status" value="1"/>
</dbReference>
<keyword evidence="3" id="KW-1185">Reference proteome</keyword>
<dbReference type="InterPro" id="IPR003033">
    <property type="entry name" value="SCP2_sterol-bd_dom"/>
</dbReference>
<evidence type="ECO:0000313" key="2">
    <source>
        <dbReference type="EMBL" id="GHJ88073.1"/>
    </source>
</evidence>
<dbReference type="InterPro" id="IPR036527">
    <property type="entry name" value="SCP2_sterol-bd_dom_sf"/>
</dbReference>
<name>A0A8H3YGA0_9TREE</name>
<evidence type="ECO:0000259" key="1">
    <source>
        <dbReference type="Pfam" id="PF02036"/>
    </source>
</evidence>
<dbReference type="OrthoDB" id="10265837at2759"/>
<comment type="caution">
    <text evidence="2">The sequence shown here is derived from an EMBL/GenBank/DDBJ whole genome shotgun (WGS) entry which is preliminary data.</text>
</comment>
<dbReference type="SUPFAM" id="SSF55718">
    <property type="entry name" value="SCP-like"/>
    <property type="match status" value="1"/>
</dbReference>
<feature type="domain" description="SCP2" evidence="1">
    <location>
        <begin position="27"/>
        <end position="120"/>
    </location>
</feature>
<dbReference type="GO" id="GO:0005829">
    <property type="term" value="C:cytosol"/>
    <property type="evidence" value="ECO:0007669"/>
    <property type="project" value="TreeGrafter"/>
</dbReference>
<dbReference type="Gene3D" id="3.30.1050.10">
    <property type="entry name" value="SCP2 sterol-binding domain"/>
    <property type="match status" value="1"/>
</dbReference>
<gene>
    <name evidence="2" type="ORF">NliqN6_4475</name>
</gene>
<reference evidence="2" key="1">
    <citation type="submission" date="2020-07" db="EMBL/GenBank/DDBJ databases">
        <title>Draft Genome Sequence of a Deep-Sea Yeast, Naganishia (Cryptococcus) liquefaciens strain N6.</title>
        <authorList>
            <person name="Han Y.W."/>
            <person name="Kajitani R."/>
            <person name="Morimoto H."/>
            <person name="Parhat M."/>
            <person name="Tsubouchi H."/>
            <person name="Bakenova O."/>
            <person name="Ogata M."/>
            <person name="Argunhan B."/>
            <person name="Aoki R."/>
            <person name="Kajiwara S."/>
            <person name="Itoh T."/>
            <person name="Iwasaki H."/>
        </authorList>
    </citation>
    <scope>NUCLEOTIDE SEQUENCE</scope>
    <source>
        <strain evidence="2">N6</strain>
    </source>
</reference>
<proteinExistence type="predicted"/>
<accession>A0A8H3YGA0</accession>